<keyword evidence="3" id="KW-1185">Reference proteome</keyword>
<protein>
    <submittedName>
        <fullName evidence="2">Putative membrane protein YkoI</fullName>
    </submittedName>
</protein>
<evidence type="ECO:0000256" key="1">
    <source>
        <dbReference type="SAM" id="SignalP"/>
    </source>
</evidence>
<feature type="chain" id="PRO_5030827977" evidence="1">
    <location>
        <begin position="24"/>
        <end position="105"/>
    </location>
</feature>
<proteinExistence type="predicted"/>
<dbReference type="RefSeq" id="WP_184014758.1">
    <property type="nucleotide sequence ID" value="NZ_JACIJC010000001.1"/>
</dbReference>
<dbReference type="Proteomes" id="UP000549617">
    <property type="component" value="Unassembled WGS sequence"/>
</dbReference>
<feature type="signal peptide" evidence="1">
    <location>
        <begin position="1"/>
        <end position="23"/>
    </location>
</feature>
<name>A0A7W9AEY9_9SPHN</name>
<accession>A0A7W9AEY9</accession>
<organism evidence="2 3">
    <name type="scientific">Sphingobium boeckii</name>
    <dbReference type="NCBI Taxonomy" id="1082345"/>
    <lineage>
        <taxon>Bacteria</taxon>
        <taxon>Pseudomonadati</taxon>
        <taxon>Pseudomonadota</taxon>
        <taxon>Alphaproteobacteria</taxon>
        <taxon>Sphingomonadales</taxon>
        <taxon>Sphingomonadaceae</taxon>
        <taxon>Sphingobium</taxon>
    </lineage>
</organism>
<sequence length="105" mass="11790">MTRILAPLALGLTFAATPGTADAGVRKGDQDRAYEARQKSNLMALHQIESMVVPRLREEGATYLRGSAMLEPDRPVYRMRFQQQTKVFVIEIDARNGREIGRTGR</sequence>
<dbReference type="AlphaFoldDB" id="A0A7W9AEY9"/>
<evidence type="ECO:0000313" key="3">
    <source>
        <dbReference type="Proteomes" id="UP000549617"/>
    </source>
</evidence>
<keyword evidence="1" id="KW-0732">Signal</keyword>
<comment type="caution">
    <text evidence="2">The sequence shown here is derived from an EMBL/GenBank/DDBJ whole genome shotgun (WGS) entry which is preliminary data.</text>
</comment>
<reference evidence="2 3" key="1">
    <citation type="submission" date="2020-08" db="EMBL/GenBank/DDBJ databases">
        <title>Genomic Encyclopedia of Type Strains, Phase IV (KMG-IV): sequencing the most valuable type-strain genomes for metagenomic binning, comparative biology and taxonomic classification.</title>
        <authorList>
            <person name="Goeker M."/>
        </authorList>
    </citation>
    <scope>NUCLEOTIDE SEQUENCE [LARGE SCALE GENOMIC DNA]</scope>
    <source>
        <strain evidence="2 3">DSM 25079</strain>
    </source>
</reference>
<gene>
    <name evidence="2" type="ORF">FHS49_000433</name>
</gene>
<evidence type="ECO:0000313" key="2">
    <source>
        <dbReference type="EMBL" id="MBB5684442.1"/>
    </source>
</evidence>
<dbReference type="EMBL" id="JACIJC010000001">
    <property type="protein sequence ID" value="MBB5684442.1"/>
    <property type="molecule type" value="Genomic_DNA"/>
</dbReference>